<keyword evidence="1" id="KW-1185">Reference proteome</keyword>
<accession>A0AC58TP87</accession>
<dbReference type="Proteomes" id="UP000790787">
    <property type="component" value="Chromosome 22"/>
</dbReference>
<reference evidence="1" key="1">
    <citation type="journal article" date="2014" name="Nat. Commun.">
        <title>The tobacco genome sequence and its comparison with those of tomato and potato.</title>
        <authorList>
            <person name="Sierro N."/>
            <person name="Battey J.N."/>
            <person name="Ouadi S."/>
            <person name="Bakaher N."/>
            <person name="Bovet L."/>
            <person name="Willig A."/>
            <person name="Goepfert S."/>
            <person name="Peitsch M.C."/>
            <person name="Ivanov N.V."/>
        </authorList>
    </citation>
    <scope>NUCLEOTIDE SEQUENCE [LARGE SCALE GENOMIC DNA]</scope>
</reference>
<protein>
    <submittedName>
        <fullName evidence="2">Uncharacterized protein LOC142175926</fullName>
    </submittedName>
</protein>
<organism evidence="1 2">
    <name type="scientific">Nicotiana tabacum</name>
    <name type="common">Common tobacco</name>
    <dbReference type="NCBI Taxonomy" id="4097"/>
    <lineage>
        <taxon>Eukaryota</taxon>
        <taxon>Viridiplantae</taxon>
        <taxon>Streptophyta</taxon>
        <taxon>Embryophyta</taxon>
        <taxon>Tracheophyta</taxon>
        <taxon>Spermatophyta</taxon>
        <taxon>Magnoliopsida</taxon>
        <taxon>eudicotyledons</taxon>
        <taxon>Gunneridae</taxon>
        <taxon>Pentapetalae</taxon>
        <taxon>asterids</taxon>
        <taxon>lamiids</taxon>
        <taxon>Solanales</taxon>
        <taxon>Solanaceae</taxon>
        <taxon>Nicotianoideae</taxon>
        <taxon>Nicotianeae</taxon>
        <taxon>Nicotiana</taxon>
    </lineage>
</organism>
<reference evidence="2" key="2">
    <citation type="submission" date="2025-08" db="UniProtKB">
        <authorList>
            <consortium name="RefSeq"/>
        </authorList>
    </citation>
    <scope>IDENTIFICATION</scope>
    <source>
        <tissue evidence="2">Leaf</tissue>
    </source>
</reference>
<evidence type="ECO:0000313" key="1">
    <source>
        <dbReference type="Proteomes" id="UP000790787"/>
    </source>
</evidence>
<sequence length="139" mass="16138">MDIVEQAWSIDVSGSPLWKFHLKLKNTCKMLSQWSRISVGNIFTTVKSLEDNIAMLELNLPMTTQANRVAHNQSNVKIIRAYKKEKAFWRQNFGIKWFVDGEVNTRFFHSVVKGKKRRLILSRLQDDNGNRIEGNQCIA</sequence>
<name>A0AC58TP87_TOBAC</name>
<dbReference type="RefSeq" id="XP_075099038.1">
    <property type="nucleotide sequence ID" value="XM_075242937.1"/>
</dbReference>
<proteinExistence type="predicted"/>
<evidence type="ECO:0000313" key="2">
    <source>
        <dbReference type="RefSeq" id="XP_075099038.1"/>
    </source>
</evidence>
<gene>
    <name evidence="2" type="primary">LOC142175926</name>
</gene>